<feature type="binding site" evidence="16">
    <location>
        <position position="288"/>
    </location>
    <ligand>
        <name>FAD</name>
        <dbReference type="ChEBI" id="CHEBI:57692"/>
    </ligand>
</feature>
<comment type="catalytic activity">
    <reaction evidence="14">
        <text>a pyranoside + acceptor = a pyranosid-3,4-diulose + reduced acceptor.</text>
        <dbReference type="EC" id="1.1.99.29"/>
    </reaction>
</comment>
<keyword evidence="8 16" id="KW-0274">FAD</keyword>
<keyword evidence="7" id="KW-0285">Flavoprotein</keyword>
<evidence type="ECO:0000256" key="14">
    <source>
        <dbReference type="ARBA" id="ARBA00034059"/>
    </source>
</evidence>
<evidence type="ECO:0000256" key="11">
    <source>
        <dbReference type="ARBA" id="ARBA00034010"/>
    </source>
</evidence>
<evidence type="ECO:0000256" key="9">
    <source>
        <dbReference type="ARBA" id="ARBA00024699"/>
    </source>
</evidence>
<evidence type="ECO:0000256" key="12">
    <source>
        <dbReference type="ARBA" id="ARBA00034029"/>
    </source>
</evidence>
<keyword evidence="6" id="KW-0964">Secreted</keyword>
<accession>A0A409W2U1</accession>
<proteinExistence type="inferred from homology"/>
<comment type="similarity">
    <text evidence="3">Belongs to the GMC oxidoreductase family.</text>
</comment>
<keyword evidence="17" id="KW-0732">Signal</keyword>
<dbReference type="PROSITE" id="PS00624">
    <property type="entry name" value="GMC_OXRED_2"/>
    <property type="match status" value="1"/>
</dbReference>
<dbReference type="PIRSF" id="PIRSF000137">
    <property type="entry name" value="Alcohol_oxidase"/>
    <property type="match status" value="1"/>
</dbReference>
<evidence type="ECO:0000259" key="18">
    <source>
        <dbReference type="PROSITE" id="PS00624"/>
    </source>
</evidence>
<comment type="caution">
    <text evidence="19">The sequence shown here is derived from an EMBL/GenBank/DDBJ whole genome shotgun (WGS) entry which is preliminary data.</text>
</comment>
<gene>
    <name evidence="19" type="ORF">CVT26_003336</name>
</gene>
<dbReference type="AlphaFoldDB" id="A0A409W2U1"/>
<comment type="catalytic activity">
    <reaction evidence="13">
        <text>a pyranoside + acceptor = a pyranosid-3-ulose + reduced acceptor.</text>
        <dbReference type="EC" id="1.1.99.29"/>
    </reaction>
</comment>
<feature type="domain" description="Glucose-methanol-choline oxidoreductase N-terminal" evidence="18">
    <location>
        <begin position="328"/>
        <end position="342"/>
    </location>
</feature>
<evidence type="ECO:0000256" key="13">
    <source>
        <dbReference type="ARBA" id="ARBA00034050"/>
    </source>
</evidence>
<comment type="function">
    <text evidence="9">Catalyzes the single-oxidation or sequential double oxidation reaction of carbohydrates primarily at carbon-2 and/or carbon-3 with the concomitant reduction of the flavin. The enzyme exhibits a broad sugar substrate specificity, oxidizing different aldopyranoses to the corresponding C-1, C-2, C-3 or C-1,2, C-2,3 and C-3,4 (di)dehydro sugars with substrate-specific regioselectivity. Accepts only a narrow range of electron acceptors such as substituted benzoquinones and complexed metal ions and reacts extremely slowly with O(2) as acceptor. May play a role in the natural recycling of plant matter by oxidizing all major monosaccharides in lignocellulose and by reducing quinone compounds or reactive radical species generated during lignin depolymerization.</text>
</comment>
<evidence type="ECO:0000256" key="6">
    <source>
        <dbReference type="ARBA" id="ARBA00022525"/>
    </source>
</evidence>
<organism evidence="19 20">
    <name type="scientific">Gymnopilus dilepis</name>
    <dbReference type="NCBI Taxonomy" id="231916"/>
    <lineage>
        <taxon>Eukaryota</taxon>
        <taxon>Fungi</taxon>
        <taxon>Dikarya</taxon>
        <taxon>Basidiomycota</taxon>
        <taxon>Agaricomycotina</taxon>
        <taxon>Agaricomycetes</taxon>
        <taxon>Agaricomycetidae</taxon>
        <taxon>Agaricales</taxon>
        <taxon>Agaricineae</taxon>
        <taxon>Hymenogastraceae</taxon>
        <taxon>Gymnopilus</taxon>
    </lineage>
</organism>
<dbReference type="GO" id="GO:0050660">
    <property type="term" value="F:flavin adenine dinucleotide binding"/>
    <property type="evidence" value="ECO:0007669"/>
    <property type="project" value="InterPro"/>
</dbReference>
<evidence type="ECO:0000256" key="3">
    <source>
        <dbReference type="ARBA" id="ARBA00010790"/>
    </source>
</evidence>
<sequence length="617" mass="66281">MARFLRAALFWAASFAFCNGALLQSFSDLPKGSSFDFIVIGGGTAGSVVASRLSENPKFNVLVLEAGPSSVLHMSPQGTIVTDLRAPPLFLYSNEGILQSEIPLLLLQIPTQFSWNYTTTPQAAAGGREIAYPRGFLLGGSSSVNAMYYTRGSSRDFDRFANFTGDSGWSWDSIFPYFLKNEKWVPPADNHNTIGQFDPAFHNLKGTGMNSVSLPGFTQEIDARVLQTSKDLPSEFPFTLDYNDGTPLGLGFLQSTIGNGTRSSSAVAYLTPSVMARPNLQIVLNARVTRVLQVPSSKGPKSFRQVELSDGSKLVTVTAQKEVILSAGAVNTPHVLLHSGIGDKSELKKLNIPSTLNLPSVGKNLSDHPGLGFSYAANSTKTIDTIFSNATLESELIDKWESTHDGPLVTIDVNHIFLSRIPDNSPALQKFPDPSPGGKTPHFELSISNGATFAALQGNFITAILVHLTPASRGSITLQSNNPFDPPLIDPGFLTNEFDTLALKEEVTIIKRFFAAPSWDGYVLEPQGEFANATTDQALEEFVINNAGTSAHPVGTASMSPKDANFGVVDPDLKVKGAAGLRIVDASIMPFVVAAHPQAAVYVIAERAADLIKADWE</sequence>
<dbReference type="Gene3D" id="3.30.560.10">
    <property type="entry name" value="Glucose Oxidase, domain 3"/>
    <property type="match status" value="1"/>
</dbReference>
<comment type="cofactor">
    <cofactor evidence="1 16">
        <name>FAD</name>
        <dbReference type="ChEBI" id="CHEBI:57692"/>
    </cofactor>
</comment>
<dbReference type="GO" id="GO:0033718">
    <property type="term" value="F:pyranose dehydrogenase (acceptor) activity"/>
    <property type="evidence" value="ECO:0007669"/>
    <property type="project" value="UniProtKB-EC"/>
</dbReference>
<dbReference type="Pfam" id="PF05199">
    <property type="entry name" value="GMC_oxred_C"/>
    <property type="match status" value="1"/>
</dbReference>
<dbReference type="Pfam" id="PF00732">
    <property type="entry name" value="GMC_oxred_N"/>
    <property type="match status" value="1"/>
</dbReference>
<feature type="signal peptide" evidence="17">
    <location>
        <begin position="1"/>
        <end position="20"/>
    </location>
</feature>
<dbReference type="Gene3D" id="3.50.50.60">
    <property type="entry name" value="FAD/NAD(P)-binding domain"/>
    <property type="match status" value="1"/>
</dbReference>
<feature type="active site" description="Proton acceptor" evidence="15">
    <location>
        <position position="596"/>
    </location>
</feature>
<evidence type="ECO:0000256" key="15">
    <source>
        <dbReference type="PIRSR" id="PIRSR000137-1"/>
    </source>
</evidence>
<evidence type="ECO:0000313" key="19">
    <source>
        <dbReference type="EMBL" id="PPQ72827.1"/>
    </source>
</evidence>
<dbReference type="InterPro" id="IPR000172">
    <property type="entry name" value="GMC_OxRdtase_N"/>
</dbReference>
<feature type="binding site" evidence="16">
    <location>
        <begin position="597"/>
        <end position="598"/>
    </location>
    <ligand>
        <name>FAD</name>
        <dbReference type="ChEBI" id="CHEBI:57692"/>
    </ligand>
</feature>
<dbReference type="PANTHER" id="PTHR11552:SF147">
    <property type="entry name" value="CHOLINE DEHYDROGENASE, MITOCHONDRIAL"/>
    <property type="match status" value="1"/>
</dbReference>
<protein>
    <recommendedName>
        <fullName evidence="5">pyranose dehydrogenase (acceptor)</fullName>
        <ecNumber evidence="5">1.1.99.29</ecNumber>
    </recommendedName>
</protein>
<evidence type="ECO:0000256" key="7">
    <source>
        <dbReference type="ARBA" id="ARBA00022630"/>
    </source>
</evidence>
<dbReference type="PANTHER" id="PTHR11552">
    <property type="entry name" value="GLUCOSE-METHANOL-CHOLINE GMC OXIDOREDUCTASE"/>
    <property type="match status" value="1"/>
</dbReference>
<dbReference type="EC" id="1.1.99.29" evidence="5"/>
<evidence type="ECO:0000313" key="20">
    <source>
        <dbReference type="Proteomes" id="UP000284706"/>
    </source>
</evidence>
<dbReference type="SUPFAM" id="SSF54373">
    <property type="entry name" value="FAD-linked reductases, C-terminal domain"/>
    <property type="match status" value="1"/>
</dbReference>
<dbReference type="GO" id="GO:0005576">
    <property type="term" value="C:extracellular region"/>
    <property type="evidence" value="ECO:0007669"/>
    <property type="project" value="UniProtKB-SubCell"/>
</dbReference>
<comment type="subunit">
    <text evidence="4">Monomer.</text>
</comment>
<evidence type="ECO:0000256" key="5">
    <source>
        <dbReference type="ARBA" id="ARBA00013177"/>
    </source>
</evidence>
<keyword evidence="20" id="KW-1185">Reference proteome</keyword>
<name>A0A409W2U1_9AGAR</name>
<evidence type="ECO:0000256" key="8">
    <source>
        <dbReference type="ARBA" id="ARBA00022827"/>
    </source>
</evidence>
<comment type="catalytic activity">
    <reaction evidence="12">
        <text>pyranose + acceptor = pyranos-3-ulose + reduced acceptor.</text>
        <dbReference type="EC" id="1.1.99.29"/>
    </reaction>
</comment>
<comment type="catalytic activity">
    <reaction evidence="10">
        <text>pyranose + acceptor = pyranos-2-ulose + reduced acceptor.</text>
        <dbReference type="EC" id="1.1.99.29"/>
    </reaction>
</comment>
<dbReference type="InterPro" id="IPR007867">
    <property type="entry name" value="GMC_OxRtase_C"/>
</dbReference>
<evidence type="ECO:0000256" key="16">
    <source>
        <dbReference type="PIRSR" id="PIRSR000137-2"/>
    </source>
</evidence>
<dbReference type="STRING" id="231916.A0A409W2U1"/>
<dbReference type="InterPro" id="IPR012132">
    <property type="entry name" value="GMC_OxRdtase"/>
</dbReference>
<dbReference type="InParanoid" id="A0A409W2U1"/>
<dbReference type="InterPro" id="IPR036188">
    <property type="entry name" value="FAD/NAD-bd_sf"/>
</dbReference>
<evidence type="ECO:0000256" key="10">
    <source>
        <dbReference type="ARBA" id="ARBA00033986"/>
    </source>
</evidence>
<feature type="active site" description="Proton donor" evidence="15">
    <location>
        <position position="552"/>
    </location>
</feature>
<dbReference type="OrthoDB" id="269227at2759"/>
<reference evidence="19 20" key="1">
    <citation type="journal article" date="2018" name="Evol. Lett.">
        <title>Horizontal gene cluster transfer increased hallucinogenic mushroom diversity.</title>
        <authorList>
            <person name="Reynolds H.T."/>
            <person name="Vijayakumar V."/>
            <person name="Gluck-Thaler E."/>
            <person name="Korotkin H.B."/>
            <person name="Matheny P.B."/>
            <person name="Slot J.C."/>
        </authorList>
    </citation>
    <scope>NUCLEOTIDE SEQUENCE [LARGE SCALE GENOMIC DNA]</scope>
    <source>
        <strain evidence="19 20">SRW20</strain>
    </source>
</reference>
<feature type="chain" id="PRO_5018981483" description="pyranose dehydrogenase (acceptor)" evidence="17">
    <location>
        <begin position="21"/>
        <end position="617"/>
    </location>
</feature>
<evidence type="ECO:0000256" key="1">
    <source>
        <dbReference type="ARBA" id="ARBA00001974"/>
    </source>
</evidence>
<comment type="catalytic activity">
    <reaction evidence="11">
        <text>pyranose + acceptor = pyranos-2,3-diulose + reduced acceptor.</text>
        <dbReference type="EC" id="1.1.99.29"/>
    </reaction>
</comment>
<evidence type="ECO:0000256" key="2">
    <source>
        <dbReference type="ARBA" id="ARBA00004613"/>
    </source>
</evidence>
<dbReference type="SUPFAM" id="SSF51905">
    <property type="entry name" value="FAD/NAD(P)-binding domain"/>
    <property type="match status" value="1"/>
</dbReference>
<evidence type="ECO:0000256" key="4">
    <source>
        <dbReference type="ARBA" id="ARBA00011245"/>
    </source>
</evidence>
<dbReference type="EMBL" id="NHYE01005437">
    <property type="protein sequence ID" value="PPQ72827.1"/>
    <property type="molecule type" value="Genomic_DNA"/>
</dbReference>
<comment type="subcellular location">
    <subcellularLocation>
        <location evidence="2">Secreted</location>
    </subcellularLocation>
</comment>
<evidence type="ECO:0000256" key="17">
    <source>
        <dbReference type="SAM" id="SignalP"/>
    </source>
</evidence>
<dbReference type="Proteomes" id="UP000284706">
    <property type="component" value="Unassembled WGS sequence"/>
</dbReference>